<evidence type="ECO:0008006" key="3">
    <source>
        <dbReference type="Google" id="ProtNLM"/>
    </source>
</evidence>
<organism evidence="1 2">
    <name type="scientific">Neolecta irregularis (strain DAH-3)</name>
    <dbReference type="NCBI Taxonomy" id="1198029"/>
    <lineage>
        <taxon>Eukaryota</taxon>
        <taxon>Fungi</taxon>
        <taxon>Dikarya</taxon>
        <taxon>Ascomycota</taxon>
        <taxon>Taphrinomycotina</taxon>
        <taxon>Neolectales</taxon>
        <taxon>Neolectaceae</taxon>
        <taxon>Neolecta</taxon>
    </lineage>
</organism>
<evidence type="ECO:0000313" key="1">
    <source>
        <dbReference type="EMBL" id="OLL22609.1"/>
    </source>
</evidence>
<dbReference type="Gene3D" id="3.30.70.100">
    <property type="match status" value="1"/>
</dbReference>
<dbReference type="AlphaFoldDB" id="A0A1U7LIY8"/>
<name>A0A1U7LIY8_NEOID</name>
<dbReference type="EMBL" id="LXFE01003012">
    <property type="protein sequence ID" value="OLL22609.1"/>
    <property type="molecule type" value="Genomic_DNA"/>
</dbReference>
<gene>
    <name evidence="1" type="ORF">NEOLI_000235</name>
</gene>
<sequence>MTVTSIFQVSKETLSQEKIEQIANTCGQTRGLKYLAVADIHEKQETTALIGSWESMDDYLAWKPHPSCVNEESVVASFDTEKLKQWPVTDIAFLPMKSLSEFDAQREEIEAGLEMSSGHLGHECIIQDASQNTVLMLVGWETVEAHETFVVSPDSERYFQSLEKLLAVSNPKMYHLKNFKVLSP</sequence>
<evidence type="ECO:0000313" key="2">
    <source>
        <dbReference type="Proteomes" id="UP000186594"/>
    </source>
</evidence>
<accession>A0A1U7LIY8</accession>
<comment type="caution">
    <text evidence="1">The sequence shown here is derived from an EMBL/GenBank/DDBJ whole genome shotgun (WGS) entry which is preliminary data.</text>
</comment>
<reference evidence="1 2" key="1">
    <citation type="submission" date="2016-04" db="EMBL/GenBank/DDBJ databases">
        <title>Evolutionary innovation and constraint leading to complex multicellularity in the Ascomycota.</title>
        <authorList>
            <person name="Cisse O."/>
            <person name="Nguyen A."/>
            <person name="Hewitt D.A."/>
            <person name="Jedd G."/>
            <person name="Stajich J.E."/>
        </authorList>
    </citation>
    <scope>NUCLEOTIDE SEQUENCE [LARGE SCALE GENOMIC DNA]</scope>
    <source>
        <strain evidence="1 2">DAH-3</strain>
    </source>
</reference>
<dbReference type="Proteomes" id="UP000186594">
    <property type="component" value="Unassembled WGS sequence"/>
</dbReference>
<keyword evidence="2" id="KW-1185">Reference proteome</keyword>
<dbReference type="OrthoDB" id="3830579at2759"/>
<proteinExistence type="predicted"/>
<protein>
    <recommendedName>
        <fullName evidence="3">ABM domain-containing protein</fullName>
    </recommendedName>
</protein>